<organism evidence="2 3">
    <name type="scientific">Sodalis ligni</name>
    <dbReference type="NCBI Taxonomy" id="2697027"/>
    <lineage>
        <taxon>Bacteria</taxon>
        <taxon>Pseudomonadati</taxon>
        <taxon>Pseudomonadota</taxon>
        <taxon>Gammaproteobacteria</taxon>
        <taxon>Enterobacterales</taxon>
        <taxon>Bruguierivoracaceae</taxon>
        <taxon>Sodalis</taxon>
    </lineage>
</organism>
<sequence>MTTYFSSNINQYYFSSTTNPSSQRNNGMGKSFKSASNAALPQAFSWITGIAGCAMLTLTIYLSRTAISAAVHNINRSLFYREGSACQAIKELLSAGIGYGAAGGAIYGLSTALLLNELSRISNRSPDKDHSKDLLLVIGGTLGMIAGGLAGAVYSVSLQQDYPDYYHHAQDHYHANGHHHANYNPSMINN</sequence>
<proteinExistence type="predicted"/>
<comment type="caution">
    <text evidence="2">The sequence shown here is derived from an EMBL/GenBank/DDBJ whole genome shotgun (WGS) entry which is preliminary data.</text>
</comment>
<dbReference type="RefSeq" id="WP_132924917.1">
    <property type="nucleotide sequence ID" value="NZ_SJOI01000001.1"/>
</dbReference>
<dbReference type="EMBL" id="SJOI01000001">
    <property type="protein sequence ID" value="TCL05933.1"/>
    <property type="molecule type" value="Genomic_DNA"/>
</dbReference>
<reference evidence="2 3" key="1">
    <citation type="submission" date="2019-02" db="EMBL/GenBank/DDBJ databases">
        <title>Investigation of anaerobic lignin degradation for improved lignocellulosic biofuels.</title>
        <authorList>
            <person name="Deangelis K."/>
        </authorList>
    </citation>
    <scope>NUCLEOTIDE SEQUENCE [LARGE SCALE GENOMIC DNA]</scope>
    <source>
        <strain evidence="2 3">159R</strain>
    </source>
</reference>
<dbReference type="AlphaFoldDB" id="A0A4R1NES8"/>
<keyword evidence="1" id="KW-0812">Transmembrane</keyword>
<dbReference type="Proteomes" id="UP000294555">
    <property type="component" value="Unassembled WGS sequence"/>
</dbReference>
<name>A0A4R1NES8_9GAMM</name>
<accession>A0A4R1NES8</accession>
<feature type="transmembrane region" description="Helical" evidence="1">
    <location>
        <begin position="134"/>
        <end position="156"/>
    </location>
</feature>
<gene>
    <name evidence="2" type="ORF">EZJ58_4157</name>
</gene>
<keyword evidence="1" id="KW-1133">Transmembrane helix</keyword>
<evidence type="ECO:0000313" key="3">
    <source>
        <dbReference type="Proteomes" id="UP000294555"/>
    </source>
</evidence>
<evidence type="ECO:0000313" key="2">
    <source>
        <dbReference type="EMBL" id="TCL05933.1"/>
    </source>
</evidence>
<feature type="transmembrane region" description="Helical" evidence="1">
    <location>
        <begin position="43"/>
        <end position="71"/>
    </location>
</feature>
<feature type="transmembrane region" description="Helical" evidence="1">
    <location>
        <begin position="92"/>
        <end position="114"/>
    </location>
</feature>
<keyword evidence="3" id="KW-1185">Reference proteome</keyword>
<evidence type="ECO:0000256" key="1">
    <source>
        <dbReference type="SAM" id="Phobius"/>
    </source>
</evidence>
<protein>
    <submittedName>
        <fullName evidence="2">Uncharacterized protein</fullName>
    </submittedName>
</protein>
<keyword evidence="1" id="KW-0472">Membrane</keyword>